<keyword evidence="3" id="KW-1185">Reference proteome</keyword>
<feature type="compositionally biased region" description="Basic residues" evidence="1">
    <location>
        <begin position="215"/>
        <end position="224"/>
    </location>
</feature>
<protein>
    <submittedName>
        <fullName evidence="2">Uncharacterized protein</fullName>
    </submittedName>
</protein>
<feature type="region of interest" description="Disordered" evidence="1">
    <location>
        <begin position="185"/>
        <end position="224"/>
    </location>
</feature>
<comment type="caution">
    <text evidence="2">The sequence shown here is derived from an EMBL/GenBank/DDBJ whole genome shotgun (WGS) entry which is preliminary data.</text>
</comment>
<evidence type="ECO:0000313" key="3">
    <source>
        <dbReference type="Proteomes" id="UP001057375"/>
    </source>
</evidence>
<accession>A0ABQ5KYE6</accession>
<feature type="non-terminal residue" evidence="2">
    <location>
        <position position="1"/>
    </location>
</feature>
<evidence type="ECO:0000256" key="1">
    <source>
        <dbReference type="SAM" id="MobiDB-lite"/>
    </source>
</evidence>
<organism evidence="2 3">
    <name type="scientific">Aduncisulcus paluster</name>
    <dbReference type="NCBI Taxonomy" id="2918883"/>
    <lineage>
        <taxon>Eukaryota</taxon>
        <taxon>Metamonada</taxon>
        <taxon>Carpediemonas-like organisms</taxon>
        <taxon>Aduncisulcus</taxon>
    </lineage>
</organism>
<gene>
    <name evidence="2" type="ORF">ADUPG1_003386</name>
</gene>
<feature type="compositionally biased region" description="Polar residues" evidence="1">
    <location>
        <begin position="187"/>
        <end position="206"/>
    </location>
</feature>
<name>A0ABQ5KYE6_9EUKA</name>
<feature type="region of interest" description="Disordered" evidence="1">
    <location>
        <begin position="1"/>
        <end position="25"/>
    </location>
</feature>
<evidence type="ECO:0000313" key="2">
    <source>
        <dbReference type="EMBL" id="GKT37448.1"/>
    </source>
</evidence>
<dbReference type="Proteomes" id="UP001057375">
    <property type="component" value="Unassembled WGS sequence"/>
</dbReference>
<dbReference type="EMBL" id="BQXS01004624">
    <property type="protein sequence ID" value="GKT37448.1"/>
    <property type="molecule type" value="Genomic_DNA"/>
</dbReference>
<reference evidence="2" key="1">
    <citation type="submission" date="2022-03" db="EMBL/GenBank/DDBJ databases">
        <title>Draft genome sequence of Aduncisulcus paluster, a free-living microaerophilic Fornicata.</title>
        <authorList>
            <person name="Yuyama I."/>
            <person name="Kume K."/>
            <person name="Tamura T."/>
            <person name="Inagaki Y."/>
            <person name="Hashimoto T."/>
        </authorList>
    </citation>
    <scope>NUCLEOTIDE SEQUENCE</scope>
    <source>
        <strain evidence="2">NY0171</strain>
    </source>
</reference>
<sequence length="224" mass="24914">ARRAISGDRSALRRPHSASGGDSPFVSSQSAWNNMLSDEIVRVLEGGRSFDDLFQMVSKKASQDGLPVREYISEILPKELRSLGVELGENEFIIRSLRRATIHRSNSVSRLRIRKAVSSVSSVDDMQQRAKFLLQRASGDVQVPASSEGSELFTKLKQIEEQYKPTKDGRRKSFQMKAAEASEMLKSVSTESIMTPKKSSGATKSVRNLAELRSRFNKVKHGGK</sequence>
<proteinExistence type="predicted"/>